<reference evidence="8 9" key="1">
    <citation type="submission" date="2018-10" db="EMBL/GenBank/DDBJ databases">
        <title>Rhodobacter sp . BO-81.</title>
        <authorList>
            <person name="Im W.T."/>
        </authorList>
    </citation>
    <scope>NUCLEOTIDE SEQUENCE [LARGE SCALE GENOMIC DNA]</scope>
    <source>
        <strain evidence="8 9">BO-81</strain>
    </source>
</reference>
<dbReference type="RefSeq" id="WP_121531498.1">
    <property type="nucleotide sequence ID" value="NZ_RCHI01000003.1"/>
</dbReference>
<dbReference type="InterPro" id="IPR051313">
    <property type="entry name" value="Bact_iron-sidero_bind"/>
</dbReference>
<keyword evidence="4" id="KW-0408">Iron</keyword>
<sequence>MNRRSFLMRSSCALAAPCLARPATAGNGWPRTLPQADGGRLTLDAPPARVLSTSVTLSGTLLAIGAPLLASATTVRGAFFAQWQQIAAQRGVEKLWRAGSVDLEAVWAAAPDLIVVSAGGADSVRAQRDALAEIAPVLMLDYGALDWEELARQLGRATGRETEAEALLTGFARDLAATRDRLALPAGRANIVSYNGPGAPNPIATATGVHGRLLAALGFTLESPSPDWQGGGTPPSADFIRAAYDHLTELTAETTFLLAGTDADAARFRADPILANLPSVQRGQVYGLGQNSFRIDYYSAREIVAGIAHRFARA</sequence>
<evidence type="ECO:0000313" key="9">
    <source>
        <dbReference type="Proteomes" id="UP000279673"/>
    </source>
</evidence>
<dbReference type="Gene3D" id="3.40.50.1980">
    <property type="entry name" value="Nitrogenase molybdenum iron protein domain"/>
    <property type="match status" value="2"/>
</dbReference>
<keyword evidence="4" id="KW-0410">Iron transport</keyword>
<keyword evidence="3" id="KW-0813">Transport</keyword>
<feature type="chain" id="PRO_5019396470" evidence="6">
    <location>
        <begin position="26"/>
        <end position="314"/>
    </location>
</feature>
<evidence type="ECO:0000259" key="7">
    <source>
        <dbReference type="PROSITE" id="PS50983"/>
    </source>
</evidence>
<evidence type="ECO:0000256" key="6">
    <source>
        <dbReference type="SAM" id="SignalP"/>
    </source>
</evidence>
<evidence type="ECO:0000256" key="3">
    <source>
        <dbReference type="ARBA" id="ARBA00022448"/>
    </source>
</evidence>
<evidence type="ECO:0000256" key="1">
    <source>
        <dbReference type="ARBA" id="ARBA00004196"/>
    </source>
</evidence>
<dbReference type="Pfam" id="PF01497">
    <property type="entry name" value="Peripla_BP_2"/>
    <property type="match status" value="1"/>
</dbReference>
<feature type="domain" description="Fe/B12 periplasmic-binding" evidence="7">
    <location>
        <begin position="49"/>
        <end position="314"/>
    </location>
</feature>
<name>A0A421BUJ6_9RHOB</name>
<dbReference type="AlphaFoldDB" id="A0A421BUJ6"/>
<protein>
    <submittedName>
        <fullName evidence="8">Fe2+-enterobactin ABC transporter substrate-binding protein</fullName>
    </submittedName>
</protein>
<gene>
    <name evidence="8" type="ORF">DYS74_04940</name>
</gene>
<keyword evidence="5 6" id="KW-0732">Signal</keyword>
<dbReference type="PANTHER" id="PTHR30532:SF24">
    <property type="entry name" value="FERRIC ENTEROBACTIN-BINDING PERIPLASMIC PROTEIN FEPB"/>
    <property type="match status" value="1"/>
</dbReference>
<comment type="similarity">
    <text evidence="2">Belongs to the bacterial solute-binding protein 8 family.</text>
</comment>
<dbReference type="Proteomes" id="UP000279673">
    <property type="component" value="Unassembled WGS sequence"/>
</dbReference>
<keyword evidence="9" id="KW-1185">Reference proteome</keyword>
<dbReference type="GO" id="GO:0030288">
    <property type="term" value="C:outer membrane-bounded periplasmic space"/>
    <property type="evidence" value="ECO:0007669"/>
    <property type="project" value="TreeGrafter"/>
</dbReference>
<dbReference type="SUPFAM" id="SSF53807">
    <property type="entry name" value="Helical backbone' metal receptor"/>
    <property type="match status" value="1"/>
</dbReference>
<comment type="caution">
    <text evidence="8">The sequence shown here is derived from an EMBL/GenBank/DDBJ whole genome shotgun (WGS) entry which is preliminary data.</text>
</comment>
<evidence type="ECO:0000313" key="8">
    <source>
        <dbReference type="EMBL" id="RLL71954.1"/>
    </source>
</evidence>
<feature type="signal peptide" evidence="6">
    <location>
        <begin position="1"/>
        <end position="25"/>
    </location>
</feature>
<organism evidence="8 9">
    <name type="scientific">Paenirhodobacter hankyongi</name>
    <dbReference type="NCBI Taxonomy" id="2294033"/>
    <lineage>
        <taxon>Bacteria</taxon>
        <taxon>Pseudomonadati</taxon>
        <taxon>Pseudomonadota</taxon>
        <taxon>Alphaproteobacteria</taxon>
        <taxon>Rhodobacterales</taxon>
        <taxon>Rhodobacter group</taxon>
        <taxon>Paenirhodobacter</taxon>
    </lineage>
</organism>
<comment type="subcellular location">
    <subcellularLocation>
        <location evidence="1">Cell envelope</location>
    </subcellularLocation>
</comment>
<keyword evidence="4" id="KW-0406">Ion transport</keyword>
<dbReference type="PROSITE" id="PS50983">
    <property type="entry name" value="FE_B12_PBP"/>
    <property type="match status" value="1"/>
</dbReference>
<proteinExistence type="inferred from homology"/>
<evidence type="ECO:0000256" key="2">
    <source>
        <dbReference type="ARBA" id="ARBA00008814"/>
    </source>
</evidence>
<evidence type="ECO:0000256" key="5">
    <source>
        <dbReference type="ARBA" id="ARBA00022729"/>
    </source>
</evidence>
<evidence type="ECO:0000256" key="4">
    <source>
        <dbReference type="ARBA" id="ARBA00022496"/>
    </source>
</evidence>
<dbReference type="PANTHER" id="PTHR30532">
    <property type="entry name" value="IRON III DICITRATE-BINDING PERIPLASMIC PROTEIN"/>
    <property type="match status" value="1"/>
</dbReference>
<dbReference type="EMBL" id="RCHI01000003">
    <property type="protein sequence ID" value="RLL71954.1"/>
    <property type="molecule type" value="Genomic_DNA"/>
</dbReference>
<dbReference type="InterPro" id="IPR002491">
    <property type="entry name" value="ABC_transptr_periplasmic_BD"/>
</dbReference>
<dbReference type="GO" id="GO:1901678">
    <property type="term" value="P:iron coordination entity transport"/>
    <property type="evidence" value="ECO:0007669"/>
    <property type="project" value="UniProtKB-ARBA"/>
</dbReference>
<accession>A0A421BUJ6</accession>
<dbReference type="NCBIfam" id="NF008200">
    <property type="entry name" value="PRK10957.1"/>
    <property type="match status" value="1"/>
</dbReference>